<keyword evidence="3" id="KW-0349">Heme</keyword>
<comment type="subcellular location">
    <subcellularLocation>
        <location evidence="2">Membrane</location>
        <topology evidence="2">Multi-pass membrane protein</topology>
    </subcellularLocation>
</comment>
<keyword evidence="6" id="KW-1133">Transmembrane helix</keyword>
<dbReference type="Proteomes" id="UP000789405">
    <property type="component" value="Unassembled WGS sequence"/>
</dbReference>
<evidence type="ECO:0000256" key="3">
    <source>
        <dbReference type="ARBA" id="ARBA00022617"/>
    </source>
</evidence>
<feature type="non-terminal residue" evidence="7">
    <location>
        <position position="1"/>
    </location>
</feature>
<evidence type="ECO:0000256" key="2">
    <source>
        <dbReference type="ARBA" id="ARBA00004141"/>
    </source>
</evidence>
<feature type="transmembrane region" description="Helical" evidence="6">
    <location>
        <begin position="105"/>
        <end position="127"/>
    </location>
</feature>
<dbReference type="AlphaFoldDB" id="A0A9N9K2V4"/>
<keyword evidence="6" id="KW-0812">Transmembrane</keyword>
<accession>A0A9N9K2V4</accession>
<reference evidence="7" key="1">
    <citation type="submission" date="2021-06" db="EMBL/GenBank/DDBJ databases">
        <authorList>
            <person name="Kallberg Y."/>
            <person name="Tangrot J."/>
            <person name="Rosling A."/>
        </authorList>
    </citation>
    <scope>NUCLEOTIDE SEQUENCE</scope>
    <source>
        <strain evidence="7">MA453B</strain>
    </source>
</reference>
<feature type="non-terminal residue" evidence="7">
    <location>
        <position position="164"/>
    </location>
</feature>
<dbReference type="PANTHER" id="PTHR15422">
    <property type="entry name" value="OS05G0565100 PROTEIN"/>
    <property type="match status" value="1"/>
</dbReference>
<dbReference type="GO" id="GO:0046872">
    <property type="term" value="F:metal ion binding"/>
    <property type="evidence" value="ECO:0007669"/>
    <property type="project" value="UniProtKB-KW"/>
</dbReference>
<dbReference type="EMBL" id="CAJVPY010044892">
    <property type="protein sequence ID" value="CAG8809282.1"/>
    <property type="molecule type" value="Genomic_DNA"/>
</dbReference>
<dbReference type="GO" id="GO:0020037">
    <property type="term" value="F:heme binding"/>
    <property type="evidence" value="ECO:0007669"/>
    <property type="project" value="TreeGrafter"/>
</dbReference>
<evidence type="ECO:0000313" key="8">
    <source>
        <dbReference type="Proteomes" id="UP000789405"/>
    </source>
</evidence>
<name>A0A9N9K2V4_9GLOM</name>
<feature type="transmembrane region" description="Helical" evidence="6">
    <location>
        <begin position="6"/>
        <end position="25"/>
    </location>
</feature>
<gene>
    <name evidence="7" type="ORF">DERYTH_LOCUS25066</name>
</gene>
<evidence type="ECO:0000256" key="4">
    <source>
        <dbReference type="ARBA" id="ARBA00022723"/>
    </source>
</evidence>
<dbReference type="OrthoDB" id="366214at2759"/>
<dbReference type="PANTHER" id="PTHR15422:SF24">
    <property type="entry name" value="DOMON RELATED DOMAIN-CONTAINING PROTEIN"/>
    <property type="match status" value="1"/>
</dbReference>
<keyword evidence="5" id="KW-0408">Iron</keyword>
<evidence type="ECO:0000256" key="6">
    <source>
        <dbReference type="SAM" id="Phobius"/>
    </source>
</evidence>
<organism evidence="7 8">
    <name type="scientific">Dentiscutata erythropus</name>
    <dbReference type="NCBI Taxonomy" id="1348616"/>
    <lineage>
        <taxon>Eukaryota</taxon>
        <taxon>Fungi</taxon>
        <taxon>Fungi incertae sedis</taxon>
        <taxon>Mucoromycota</taxon>
        <taxon>Glomeromycotina</taxon>
        <taxon>Glomeromycetes</taxon>
        <taxon>Diversisporales</taxon>
        <taxon>Gigasporaceae</taxon>
        <taxon>Dentiscutata</taxon>
    </lineage>
</organism>
<proteinExistence type="predicted"/>
<keyword evidence="4" id="KW-0479">Metal-binding</keyword>
<feature type="transmembrane region" description="Helical" evidence="6">
    <location>
        <begin position="133"/>
        <end position="153"/>
    </location>
</feature>
<feature type="transmembrane region" description="Helical" evidence="6">
    <location>
        <begin position="32"/>
        <end position="51"/>
    </location>
</feature>
<evidence type="ECO:0000256" key="1">
    <source>
        <dbReference type="ARBA" id="ARBA00001970"/>
    </source>
</evidence>
<dbReference type="InterPro" id="IPR045150">
    <property type="entry name" value="CYB561D1/2"/>
</dbReference>
<dbReference type="GO" id="GO:0016020">
    <property type="term" value="C:membrane"/>
    <property type="evidence" value="ECO:0007669"/>
    <property type="project" value="UniProtKB-SubCell"/>
</dbReference>
<keyword evidence="6" id="KW-0472">Membrane</keyword>
<protein>
    <submittedName>
        <fullName evidence="7">17731_t:CDS:1</fullName>
    </submittedName>
</protein>
<evidence type="ECO:0000256" key="5">
    <source>
        <dbReference type="ARBA" id="ARBA00023004"/>
    </source>
</evidence>
<feature type="transmembrane region" description="Helical" evidence="6">
    <location>
        <begin position="71"/>
        <end position="93"/>
    </location>
</feature>
<keyword evidence="8" id="KW-1185">Reference proteome</keyword>
<sequence length="164" mass="18923">VLSIIPCLIIIPLGIFIAHFCRKIIPSVWFHLHWTLQVFLSTIPIIVGFAIVHPSFMEKSHFNWADTPHMIVGHILAFAMAFELIFGVVYTCISKCHVKTLSIVHNYAGYLILILALVETALGIALWEIPPVWLYLFFVWLALLILIFFIAYFKTRTNERIEKQ</sequence>
<evidence type="ECO:0000313" key="7">
    <source>
        <dbReference type="EMBL" id="CAG8809282.1"/>
    </source>
</evidence>
<dbReference type="GO" id="GO:0140575">
    <property type="term" value="F:transmembrane monodehydroascorbate reductase activity"/>
    <property type="evidence" value="ECO:0007669"/>
    <property type="project" value="InterPro"/>
</dbReference>
<comment type="caution">
    <text evidence="7">The sequence shown here is derived from an EMBL/GenBank/DDBJ whole genome shotgun (WGS) entry which is preliminary data.</text>
</comment>
<comment type="cofactor">
    <cofactor evidence="1">
        <name>heme b</name>
        <dbReference type="ChEBI" id="CHEBI:60344"/>
    </cofactor>
</comment>